<keyword evidence="6" id="KW-1185">Reference proteome</keyword>
<dbReference type="EMBL" id="RXNR01000008">
    <property type="protein sequence ID" value="RTQ95060.1"/>
    <property type="molecule type" value="Genomic_DNA"/>
</dbReference>
<dbReference type="Pfam" id="PF13493">
    <property type="entry name" value="DUF4118"/>
    <property type="match status" value="1"/>
</dbReference>
<feature type="transmembrane region" description="Helical" evidence="2">
    <location>
        <begin position="368"/>
        <end position="395"/>
    </location>
</feature>
<protein>
    <submittedName>
        <fullName evidence="5">NAD-dependent epimerase/dehydratase family protein</fullName>
    </submittedName>
</protein>
<dbReference type="OrthoDB" id="9771073at2"/>
<reference evidence="5 6" key="1">
    <citation type="submission" date="2018-12" db="EMBL/GenBank/DDBJ databases">
        <authorList>
            <person name="Yu L."/>
        </authorList>
    </citation>
    <scope>NUCLEOTIDE SEQUENCE [LARGE SCALE GENOMIC DNA]</scope>
    <source>
        <strain evidence="5 6">S5H2222</strain>
    </source>
</reference>
<keyword evidence="2" id="KW-1133">Transmembrane helix</keyword>
<dbReference type="Gene3D" id="3.90.25.10">
    <property type="entry name" value="UDP-galactose 4-epimerase, domain 1"/>
    <property type="match status" value="1"/>
</dbReference>
<dbReference type="InterPro" id="IPR001509">
    <property type="entry name" value="Epimerase_deHydtase"/>
</dbReference>
<dbReference type="InterPro" id="IPR036291">
    <property type="entry name" value="NAD(P)-bd_dom_sf"/>
</dbReference>
<dbReference type="PANTHER" id="PTHR43000">
    <property type="entry name" value="DTDP-D-GLUCOSE 4,6-DEHYDRATASE-RELATED"/>
    <property type="match status" value="1"/>
</dbReference>
<dbReference type="Gene3D" id="3.40.50.720">
    <property type="entry name" value="NAD(P)-binding Rossmann-like Domain"/>
    <property type="match status" value="1"/>
</dbReference>
<keyword evidence="2" id="KW-0472">Membrane</keyword>
<dbReference type="Proteomes" id="UP000276349">
    <property type="component" value="Unassembled WGS sequence"/>
</dbReference>
<evidence type="ECO:0000259" key="4">
    <source>
        <dbReference type="Pfam" id="PF13493"/>
    </source>
</evidence>
<gene>
    <name evidence="5" type="ORF">EKG35_04090</name>
</gene>
<feature type="domain" description="NAD-dependent epimerase/dehydratase" evidence="3">
    <location>
        <begin position="10"/>
        <end position="232"/>
    </location>
</feature>
<comment type="similarity">
    <text evidence="1">Belongs to the NAD(P)-dependent epimerase/dehydratase family.</text>
</comment>
<dbReference type="SUPFAM" id="SSF55781">
    <property type="entry name" value="GAF domain-like"/>
    <property type="match status" value="1"/>
</dbReference>
<evidence type="ECO:0000313" key="6">
    <source>
        <dbReference type="Proteomes" id="UP000276349"/>
    </source>
</evidence>
<organism evidence="5 6">
    <name type="scientific">Lysinibacillus telephonicus</name>
    <dbReference type="NCBI Taxonomy" id="1714840"/>
    <lineage>
        <taxon>Bacteria</taxon>
        <taxon>Bacillati</taxon>
        <taxon>Bacillota</taxon>
        <taxon>Bacilli</taxon>
        <taxon>Bacillales</taxon>
        <taxon>Bacillaceae</taxon>
        <taxon>Lysinibacillus</taxon>
    </lineage>
</organism>
<evidence type="ECO:0000256" key="1">
    <source>
        <dbReference type="ARBA" id="ARBA00007637"/>
    </source>
</evidence>
<evidence type="ECO:0000313" key="5">
    <source>
        <dbReference type="EMBL" id="RTQ95060.1"/>
    </source>
</evidence>
<proteinExistence type="inferred from homology"/>
<evidence type="ECO:0000259" key="3">
    <source>
        <dbReference type="Pfam" id="PF01370"/>
    </source>
</evidence>
<dbReference type="Pfam" id="PF01370">
    <property type="entry name" value="Epimerase"/>
    <property type="match status" value="1"/>
</dbReference>
<dbReference type="InterPro" id="IPR025201">
    <property type="entry name" value="KdpD_TM"/>
</dbReference>
<accession>A0A3S0QX99</accession>
<sequence>MKKKEIAMKVLVTGGYGFIGSFVAEKFYREGHEVHVLDNLSTGKKNNINFRHHSYLLHVEDEQCEQIFRTNKFDVVIHLAAQVDVEKSIENPAGDSKVNVLGLINILELSKKYGVSKFVFASSAAVYGNNEEIPLNEESRCAPFSPYGINKKLGEYYCQKWNEIYQLDTLVFRFSNVYGPKQGSKGEGGVISIFTENVLNNEALNIFGDGTQTRDFIYVEDVAEAIFRAVASDISGLMNLSTNTETSINQLVDYYKDITEIAGVVHKEARKGDIQFSRLDNRKVKQEVDWIPKYSLEEGLKKTYDWFKNQKDNHIDKENTYNEKIRSKPIFSELGKPYFPYIENVLIFIIIAFLHINIGDFFFNIDLLLIYILIVGIIFGKVQAVIACSLSVVLYSWQGLANGREIVALFTDHTTLIQFAVYLFVALLVGYVIDRKHLREEAAKSELQLFKEKYLLLDEIYTETRKVKEELQTQILYSEDSVGEVYSVIKKIDSLEPDEVFNGVISVLEQIMKTKEAAIYLVGQGNRYLRLISKSNAVSSKFPTSIEVVPNSPYAKVLIENKSIINRELDPNLPMMIAPIWKEDKPVALICINEMDFDKLTLYHENLFYVVTNLITSSVARAYEYVNATHHDRYIEGTSILKAEYFKKILESKQKAQKQLNIPYSLIRLEPVEEMEQVIEKISALLRDTDYIGIDEKGSYWMLLSNTNKESARAVINRFKSFADQCFFKEEEVYV</sequence>
<keyword evidence="2" id="KW-0812">Transmembrane</keyword>
<comment type="caution">
    <text evidence="5">The sequence shown here is derived from an EMBL/GenBank/DDBJ whole genome shotgun (WGS) entry which is preliminary data.</text>
</comment>
<feature type="domain" description="Sensor protein KdpD transmembrane" evidence="4">
    <location>
        <begin position="367"/>
        <end position="445"/>
    </location>
</feature>
<name>A0A3S0QX99_9BACI</name>
<dbReference type="AlphaFoldDB" id="A0A3S0QX99"/>
<evidence type="ECO:0000256" key="2">
    <source>
        <dbReference type="SAM" id="Phobius"/>
    </source>
</evidence>
<dbReference type="SUPFAM" id="SSF51735">
    <property type="entry name" value="NAD(P)-binding Rossmann-fold domains"/>
    <property type="match status" value="1"/>
</dbReference>
<feature type="transmembrane region" description="Helical" evidence="2">
    <location>
        <begin position="415"/>
        <end position="433"/>
    </location>
</feature>
<feature type="transmembrane region" description="Helical" evidence="2">
    <location>
        <begin position="338"/>
        <end position="356"/>
    </location>
</feature>